<dbReference type="OrthoDB" id="9804079at2"/>
<gene>
    <name evidence="3" type="ORF">ANI02nite_04160</name>
</gene>
<keyword evidence="4" id="KW-1185">Reference proteome</keyword>
<dbReference type="AlphaFoldDB" id="A0A511X6G8"/>
<feature type="domain" description="Circularly permuted ATP-grasp type 2" evidence="2">
    <location>
        <begin position="90"/>
        <end position="477"/>
    </location>
</feature>
<evidence type="ECO:0000313" key="4">
    <source>
        <dbReference type="Proteomes" id="UP000321635"/>
    </source>
</evidence>
<dbReference type="EMBL" id="BJYF01000001">
    <property type="protein sequence ID" value="GEN58532.1"/>
    <property type="molecule type" value="Genomic_DNA"/>
</dbReference>
<evidence type="ECO:0000259" key="1">
    <source>
        <dbReference type="Pfam" id="PF04168"/>
    </source>
</evidence>
<sequence>MNETIPLDEMVDGRGGVRQHWRRLLAVFSDLGHRELAARKRQIAVALSDQTGSPLPMEALSETIEGRAKAARRPDVVAGQSRPLICDPLPIILRAEEFAVLEAGVIQRVRLAESLLRDVYGERETLALGLLPPALLWANSGFMRGGELDGEHGRSRRFLSSFAVDVVREQDGVWRVLAEQSVRPDGAGVAMEARRQMVRVAPEFFSGQDLRRLGPFLDIWQESLQRAAPEGLTNPGLALLTPGPHCRDWGEHVILARELGCVLVEAGDLAVREGELWLKTVRGLRRVDVLLVRQDGRALDPLEPDGTGAGGVTGLLDAARAGTVRLVNDPRSGFVEAPGLAPFLAPLANRLLGENLLLENTTSVWLGDEAGERCLDEILHAGSGASAKRSVAWKIGSALDPAEPYLRISELGAAERAEAVDRIRRAPWRYVAHPVLAPSVAPTVGVDEFVPRPVTMRLFAVHDGEDWTVMPGGLASVYEGAAPTNGDGHEHVVKDVWVLVNDQIAPREHPVHLATPLPIRRSLGDLPSRAADDFFWLGRYLEQIDSTARLLRVVLAHMAGGEPSPRERVDLETLVRELRAVGLIDEIPASGYGLSALIHTLSRAMGEQGLFGRILRKILRLVPELSDRLTREMRDFIIHNSNDLLDKLAAAPSRSEVSRSIARVTAITDALLVYGATLSGLTAENMVRSGGRQFLDLGRRIERASLVLSCCAGVLEQPGVHQRGRMEAALRLMLEICDSVITYRSRYFGVVQPAPVLDLLLLDADNPRGAGFQLAALRDSLGELANAGGTAPAAQRAASGELSASAAQVLDSLTMVVASVLANQNQDRAAADAPEALRSACASVLSLSDQIGRCYFSVLTSPRLVGIIGDDLVADSHDEALA</sequence>
<dbReference type="InterPro" id="IPR007296">
    <property type="entry name" value="DUF403"/>
</dbReference>
<dbReference type="Pfam" id="PF14403">
    <property type="entry name" value="CP_ATPgrasp_2"/>
    <property type="match status" value="1"/>
</dbReference>
<reference evidence="3 4" key="1">
    <citation type="submission" date="2019-07" db="EMBL/GenBank/DDBJ databases">
        <title>Whole genome shotgun sequence of Acetobacter nitrogenifigens NBRC 105050.</title>
        <authorList>
            <person name="Hosoyama A."/>
            <person name="Uohara A."/>
            <person name="Ohji S."/>
            <person name="Ichikawa N."/>
        </authorList>
    </citation>
    <scope>NUCLEOTIDE SEQUENCE [LARGE SCALE GENOMIC DNA]</scope>
    <source>
        <strain evidence="3 4">NBRC 105050</strain>
    </source>
</reference>
<accession>A0A511X6G8</accession>
<dbReference type="SUPFAM" id="SSF56059">
    <property type="entry name" value="Glutathione synthetase ATP-binding domain-like"/>
    <property type="match status" value="1"/>
</dbReference>
<dbReference type="RefSeq" id="WP_026396660.1">
    <property type="nucleotide sequence ID" value="NZ_AUBI01000001.1"/>
</dbReference>
<dbReference type="InterPro" id="IPR051680">
    <property type="entry name" value="ATP-dep_Glu-Cys_Ligase-2"/>
</dbReference>
<proteinExistence type="predicted"/>
<dbReference type="PANTHER" id="PTHR34595:SF2">
    <property type="entry name" value="BLR2978 PROTEIN"/>
    <property type="match status" value="1"/>
</dbReference>
<evidence type="ECO:0000259" key="2">
    <source>
        <dbReference type="Pfam" id="PF14403"/>
    </source>
</evidence>
<organism evidence="3 4">
    <name type="scientific">Acetobacter nitrogenifigens DSM 23921 = NBRC 105050</name>
    <dbReference type="NCBI Taxonomy" id="1120919"/>
    <lineage>
        <taxon>Bacteria</taxon>
        <taxon>Pseudomonadati</taxon>
        <taxon>Pseudomonadota</taxon>
        <taxon>Alphaproteobacteria</taxon>
        <taxon>Acetobacterales</taxon>
        <taxon>Acetobacteraceae</taxon>
        <taxon>Acetobacter</taxon>
    </lineage>
</organism>
<feature type="domain" description="DUF403" evidence="1">
    <location>
        <begin position="526"/>
        <end position="856"/>
    </location>
</feature>
<protein>
    <submittedName>
        <fullName evidence="3">Uncharacterized protein</fullName>
    </submittedName>
</protein>
<dbReference type="Gene3D" id="3.40.50.11290">
    <property type="match status" value="1"/>
</dbReference>
<dbReference type="STRING" id="1120919.GCA_000429165_00423"/>
<dbReference type="Proteomes" id="UP000321635">
    <property type="component" value="Unassembled WGS sequence"/>
</dbReference>
<dbReference type="Pfam" id="PF04168">
    <property type="entry name" value="Alpha-E"/>
    <property type="match status" value="1"/>
</dbReference>
<evidence type="ECO:0000313" key="3">
    <source>
        <dbReference type="EMBL" id="GEN58532.1"/>
    </source>
</evidence>
<dbReference type="InterPro" id="IPR025841">
    <property type="entry name" value="CP_ATPgrasp_2"/>
</dbReference>
<name>A0A511X6G8_9PROT</name>
<comment type="caution">
    <text evidence="3">The sequence shown here is derived from an EMBL/GenBank/DDBJ whole genome shotgun (WGS) entry which is preliminary data.</text>
</comment>
<dbReference type="PANTHER" id="PTHR34595">
    <property type="entry name" value="BLR5612 PROTEIN"/>
    <property type="match status" value="1"/>
</dbReference>